<dbReference type="InterPro" id="IPR036291">
    <property type="entry name" value="NAD(P)-bd_dom_sf"/>
</dbReference>
<evidence type="ECO:0000256" key="1">
    <source>
        <dbReference type="ARBA" id="ARBA00006484"/>
    </source>
</evidence>
<dbReference type="PROSITE" id="PS00061">
    <property type="entry name" value="ADH_SHORT"/>
    <property type="match status" value="1"/>
</dbReference>
<dbReference type="PRINTS" id="PR00081">
    <property type="entry name" value="GDHRDH"/>
</dbReference>
<accession>A0A7W6GTT9</accession>
<dbReference type="GO" id="GO:0016491">
    <property type="term" value="F:oxidoreductase activity"/>
    <property type="evidence" value="ECO:0007669"/>
    <property type="project" value="UniProtKB-KW"/>
</dbReference>
<dbReference type="EMBL" id="JACIEJ010000013">
    <property type="protein sequence ID" value="MBB3987901.1"/>
    <property type="molecule type" value="Genomic_DNA"/>
</dbReference>
<reference evidence="3 4" key="1">
    <citation type="submission" date="2020-08" db="EMBL/GenBank/DDBJ databases">
        <title>Genomic Encyclopedia of Type Strains, Phase IV (KMG-IV): sequencing the most valuable type-strain genomes for metagenomic binning, comparative biology and taxonomic classification.</title>
        <authorList>
            <person name="Goeker M."/>
        </authorList>
    </citation>
    <scope>NUCLEOTIDE SEQUENCE [LARGE SCALE GENOMIC DNA]</scope>
    <source>
        <strain evidence="3 4">DSM 102235</strain>
    </source>
</reference>
<evidence type="ECO:0000313" key="4">
    <source>
        <dbReference type="Proteomes" id="UP000541426"/>
    </source>
</evidence>
<proteinExistence type="inferred from homology"/>
<comment type="caution">
    <text evidence="3">The sequence shown here is derived from an EMBL/GenBank/DDBJ whole genome shotgun (WGS) entry which is preliminary data.</text>
</comment>
<dbReference type="InterPro" id="IPR020904">
    <property type="entry name" value="Sc_DH/Rdtase_CS"/>
</dbReference>
<dbReference type="GO" id="GO:0016020">
    <property type="term" value="C:membrane"/>
    <property type="evidence" value="ECO:0007669"/>
    <property type="project" value="TreeGrafter"/>
</dbReference>
<gene>
    <name evidence="3" type="ORF">GGQ68_004255</name>
</gene>
<dbReference type="RefSeq" id="WP_183969304.1">
    <property type="nucleotide sequence ID" value="NZ_JACIEJ010000013.1"/>
</dbReference>
<dbReference type="PANTHER" id="PTHR44196">
    <property type="entry name" value="DEHYDROGENASE/REDUCTASE SDR FAMILY MEMBER 7B"/>
    <property type="match status" value="1"/>
</dbReference>
<dbReference type="Gene3D" id="3.40.50.720">
    <property type="entry name" value="NAD(P)-binding Rossmann-like Domain"/>
    <property type="match status" value="1"/>
</dbReference>
<dbReference type="SUPFAM" id="SSF51735">
    <property type="entry name" value="NAD(P)-binding Rossmann-fold domains"/>
    <property type="match status" value="1"/>
</dbReference>
<name>A0A7W6GTT9_9RHOB</name>
<keyword evidence="4" id="KW-1185">Reference proteome</keyword>
<dbReference type="EC" id="1.-.-.-" evidence="3"/>
<evidence type="ECO:0000256" key="2">
    <source>
        <dbReference type="ARBA" id="ARBA00023002"/>
    </source>
</evidence>
<comment type="similarity">
    <text evidence="1">Belongs to the short-chain dehydrogenases/reductases (SDR) family.</text>
</comment>
<keyword evidence="2 3" id="KW-0560">Oxidoreductase</keyword>
<dbReference type="InterPro" id="IPR002347">
    <property type="entry name" value="SDR_fam"/>
</dbReference>
<evidence type="ECO:0000313" key="3">
    <source>
        <dbReference type="EMBL" id="MBB3987901.1"/>
    </source>
</evidence>
<organism evidence="3 4">
    <name type="scientific">Sagittula marina</name>
    <dbReference type="NCBI Taxonomy" id="943940"/>
    <lineage>
        <taxon>Bacteria</taxon>
        <taxon>Pseudomonadati</taxon>
        <taxon>Pseudomonadota</taxon>
        <taxon>Alphaproteobacteria</taxon>
        <taxon>Rhodobacterales</taxon>
        <taxon>Roseobacteraceae</taxon>
        <taxon>Sagittula</taxon>
    </lineage>
</organism>
<dbReference type="AlphaFoldDB" id="A0A7W6GTT9"/>
<dbReference type="Proteomes" id="UP000541426">
    <property type="component" value="Unassembled WGS sequence"/>
</dbReference>
<protein>
    <submittedName>
        <fullName evidence="3">Putative oxidoreductase</fullName>
        <ecNumber evidence="3">1.-.-.-</ecNumber>
    </submittedName>
</protein>
<sequence length="259" mass="28091">MTFTNRTILITGGNSGIGLALAEALQSKGNRLIITGRNRDSLQAVLQRNPEMAGYRLDVTNENSLAAFSDAVIAEHPELDTVILNAGIMEAEDYTAERVKLDVAERTITTNLTAPIRLAAALLPHLRTQPHAALLTVSSGLAFVPKAANPVYSATKAAIHAWTQAVRHQLRDTSVDVHEIAPPLVATELTPGQSAVAAAMPLQEFIDEVVEILALNEVPDEILVARVKFLRKAEAEGRYDKTFSTVNSLDMKRRAAQIR</sequence>
<dbReference type="Pfam" id="PF00106">
    <property type="entry name" value="adh_short"/>
    <property type="match status" value="1"/>
</dbReference>
<dbReference type="PANTHER" id="PTHR44196:SF1">
    <property type="entry name" value="DEHYDROGENASE_REDUCTASE SDR FAMILY MEMBER 7B"/>
    <property type="match status" value="1"/>
</dbReference>